<dbReference type="InterPro" id="IPR007061">
    <property type="entry name" value="MST-like"/>
</dbReference>
<dbReference type="RefSeq" id="WP_123102943.1">
    <property type="nucleotide sequence ID" value="NZ_RIBZ01000294.1"/>
</dbReference>
<dbReference type="Gene3D" id="1.20.120.450">
    <property type="entry name" value="dinb family like domain"/>
    <property type="match status" value="1"/>
</dbReference>
<dbReference type="AlphaFoldDB" id="A0A3M8VQM5"/>
<dbReference type="Pfam" id="PF04978">
    <property type="entry name" value="MST"/>
    <property type="match status" value="1"/>
</dbReference>
<evidence type="ECO:0000313" key="2">
    <source>
        <dbReference type="Proteomes" id="UP000275401"/>
    </source>
</evidence>
<accession>A0A3M8VQM5</accession>
<name>A0A3M8VQM5_9ACTN</name>
<sequence>MTRAAHPADEPPHSLTDTREMFDAYLDYYRAVVLRKLDGLSEAELRTSRLPSGWTPLELLRHLTFVERRWLRWGFLGEPVDAPWGDRGPDDRWQVPDDLPATEVRARFEEQCAWSRAAIAGVPLERRARTGGRFATEADAPALGWILFHLLQEYARHAGQLDVVRELADGAVGE</sequence>
<protein>
    <submittedName>
        <fullName evidence="1">DinB family protein</fullName>
    </submittedName>
</protein>
<keyword evidence="2" id="KW-1185">Reference proteome</keyword>
<dbReference type="Proteomes" id="UP000275401">
    <property type="component" value="Unassembled WGS sequence"/>
</dbReference>
<proteinExistence type="predicted"/>
<comment type="caution">
    <text evidence="1">The sequence shown here is derived from an EMBL/GenBank/DDBJ whole genome shotgun (WGS) entry which is preliminary data.</text>
</comment>
<dbReference type="InterPro" id="IPR034660">
    <property type="entry name" value="DinB/YfiT-like"/>
</dbReference>
<gene>
    <name evidence="1" type="ORF">EEJ42_24545</name>
</gene>
<reference evidence="1 2" key="1">
    <citation type="submission" date="2018-11" db="EMBL/GenBank/DDBJ databases">
        <title>The Potential of Streptomyces as Biocontrol Agents against the Tomato grey mould, Botrytis cinerea (Gray mold) Frontiers in Microbiology.</title>
        <authorList>
            <person name="Li D."/>
        </authorList>
    </citation>
    <scope>NUCLEOTIDE SEQUENCE [LARGE SCALE GENOMIC DNA]</scope>
    <source>
        <strain evidence="1 2">NEAU-LD23</strain>
    </source>
</reference>
<dbReference type="SUPFAM" id="SSF109854">
    <property type="entry name" value="DinB/YfiT-like putative metalloenzymes"/>
    <property type="match status" value="1"/>
</dbReference>
<dbReference type="EMBL" id="RIBZ01000294">
    <property type="protein sequence ID" value="RNG19820.1"/>
    <property type="molecule type" value="Genomic_DNA"/>
</dbReference>
<organism evidence="1 2">
    <name type="scientific">Streptomyces botrytidirepellens</name>
    <dbReference type="NCBI Taxonomy" id="2486417"/>
    <lineage>
        <taxon>Bacteria</taxon>
        <taxon>Bacillati</taxon>
        <taxon>Actinomycetota</taxon>
        <taxon>Actinomycetes</taxon>
        <taxon>Kitasatosporales</taxon>
        <taxon>Streptomycetaceae</taxon>
        <taxon>Streptomyces</taxon>
    </lineage>
</organism>
<evidence type="ECO:0000313" key="1">
    <source>
        <dbReference type="EMBL" id="RNG19820.1"/>
    </source>
</evidence>